<dbReference type="AlphaFoldDB" id="A0A9Q0K249"/>
<protein>
    <submittedName>
        <fullName evidence="2">Uncharacterized protein</fullName>
    </submittedName>
</protein>
<comment type="caution">
    <text evidence="2">The sequence shown here is derived from an EMBL/GenBank/DDBJ whole genome shotgun (WGS) entry which is preliminary data.</text>
</comment>
<feature type="region of interest" description="Disordered" evidence="1">
    <location>
        <begin position="83"/>
        <end position="109"/>
    </location>
</feature>
<reference evidence="2" key="1">
    <citation type="journal article" date="2023" name="Plant J.">
        <title>The genome of the king protea, Protea cynaroides.</title>
        <authorList>
            <person name="Chang J."/>
            <person name="Duong T.A."/>
            <person name="Schoeman C."/>
            <person name="Ma X."/>
            <person name="Roodt D."/>
            <person name="Barker N."/>
            <person name="Li Z."/>
            <person name="Van de Peer Y."/>
            <person name="Mizrachi E."/>
        </authorList>
    </citation>
    <scope>NUCLEOTIDE SEQUENCE</scope>
    <source>
        <tissue evidence="2">Young leaves</tissue>
    </source>
</reference>
<organism evidence="2 3">
    <name type="scientific">Protea cynaroides</name>
    <dbReference type="NCBI Taxonomy" id="273540"/>
    <lineage>
        <taxon>Eukaryota</taxon>
        <taxon>Viridiplantae</taxon>
        <taxon>Streptophyta</taxon>
        <taxon>Embryophyta</taxon>
        <taxon>Tracheophyta</taxon>
        <taxon>Spermatophyta</taxon>
        <taxon>Magnoliopsida</taxon>
        <taxon>Proteales</taxon>
        <taxon>Proteaceae</taxon>
        <taxon>Protea</taxon>
    </lineage>
</organism>
<evidence type="ECO:0000256" key="1">
    <source>
        <dbReference type="SAM" id="MobiDB-lite"/>
    </source>
</evidence>
<evidence type="ECO:0000313" key="2">
    <source>
        <dbReference type="EMBL" id="KAJ4961024.1"/>
    </source>
</evidence>
<accession>A0A9Q0K249</accession>
<dbReference type="Proteomes" id="UP001141806">
    <property type="component" value="Unassembled WGS sequence"/>
</dbReference>
<name>A0A9Q0K249_9MAGN</name>
<dbReference type="EMBL" id="JAMYWD010000009">
    <property type="protein sequence ID" value="KAJ4961024.1"/>
    <property type="molecule type" value="Genomic_DNA"/>
</dbReference>
<proteinExistence type="predicted"/>
<sequence length="199" mass="22066">MSNFKSSLEKLCCMSRRNATVNSPRQPRMASLPEMRNLKCWLKKLCFMARRNAKVGSASFEDDQNIGNSAGAASFHNDQKIGNSADSASFQDDRKIGNSAGSGSFQDDRKIENSASFQDDQKIGYSAGSASFQDDQSKISIIYDADGRISSPELRKVLRIVKYADAAILQELMKKLDKDDGFPDFNCPISRFDLPRKVG</sequence>
<gene>
    <name evidence="2" type="ORF">NE237_020934</name>
</gene>
<evidence type="ECO:0000313" key="3">
    <source>
        <dbReference type="Proteomes" id="UP001141806"/>
    </source>
</evidence>
<keyword evidence="3" id="KW-1185">Reference proteome</keyword>